<comment type="caution">
    <text evidence="1">The sequence shown here is derived from an EMBL/GenBank/DDBJ whole genome shotgun (WGS) entry which is preliminary data.</text>
</comment>
<evidence type="ECO:0000313" key="2">
    <source>
        <dbReference type="Proteomes" id="UP000317291"/>
    </source>
</evidence>
<evidence type="ECO:0000313" key="1">
    <source>
        <dbReference type="EMBL" id="TWS19229.1"/>
    </source>
</evidence>
<proteinExistence type="predicted"/>
<accession>A0A5C5R809</accession>
<sequence length="267" mass="29867">MDGDSRTPGRAQYDAEDRRDRYWAGPVMPARQRAFNRRASEACLRLMAARRTANISFTDLAEATGDISSRTLRRHFPTVAAAAYWTAWWLPGAAHSVRWVLAPRERVGPCWPTEVDDPVVAAVSAIDPDDDHFDWPPAEFFESRGIPDPLNPGAVSPHPITLTDFFVDLRILDRSWGRRTGYAAIAEPLAALRGEFPELDAWYQRAMHRRGESLGPLLSRAFGMAEARARAAGYAYSGLEWRSDRSAFRCGPRPRATGRSVSPGTRR</sequence>
<dbReference type="EMBL" id="VIGW01000005">
    <property type="protein sequence ID" value="TWS19229.1"/>
    <property type="molecule type" value="Genomic_DNA"/>
</dbReference>
<organism evidence="1 2">
    <name type="scientific">Tsukamurella asaccharolytica</name>
    <dbReference type="NCBI Taxonomy" id="2592067"/>
    <lineage>
        <taxon>Bacteria</taxon>
        <taxon>Bacillati</taxon>
        <taxon>Actinomycetota</taxon>
        <taxon>Actinomycetes</taxon>
        <taxon>Mycobacteriales</taxon>
        <taxon>Tsukamurellaceae</taxon>
        <taxon>Tsukamurella</taxon>
    </lineage>
</organism>
<dbReference type="AlphaFoldDB" id="A0A5C5R809"/>
<gene>
    <name evidence="1" type="ORF">FK529_12010</name>
</gene>
<reference evidence="1 2" key="1">
    <citation type="submission" date="2019-06" db="EMBL/GenBank/DDBJ databases">
        <title>Tsukamurella conjunctivitidis sp. nov., Tsukamurella assacharolytica sp. nov. and Tsukamurella sputae sp. nov. isolated from patients with conjunctivitis, bacteraemia (lymphoma) and respiratory infection (sputum) in Hong Kong.</title>
        <authorList>
            <person name="Teng J.L.L."/>
            <person name="Lee H.H."/>
            <person name="Fong J.Y.H."/>
            <person name="Fok K.M.N."/>
            <person name="Lau S.K.P."/>
            <person name="Woo P.C.Y."/>
        </authorList>
    </citation>
    <scope>NUCLEOTIDE SEQUENCE [LARGE SCALE GENOMIC DNA]</scope>
    <source>
        <strain evidence="1 2">HKU71</strain>
    </source>
</reference>
<name>A0A5C5R809_9ACTN</name>
<protein>
    <submittedName>
        <fullName evidence="1">Uncharacterized protein</fullName>
    </submittedName>
</protein>
<dbReference type="Proteomes" id="UP000317291">
    <property type="component" value="Unassembled WGS sequence"/>
</dbReference>
<dbReference type="RefSeq" id="WP_146561389.1">
    <property type="nucleotide sequence ID" value="NZ_VIGW01000005.1"/>
</dbReference>
<keyword evidence="2" id="KW-1185">Reference proteome</keyword>